<evidence type="ECO:0000256" key="6">
    <source>
        <dbReference type="ARBA" id="ARBA00023002"/>
    </source>
</evidence>
<dbReference type="PANTHER" id="PTHR43821:SF1">
    <property type="entry name" value="NAD(P)H NITROREDUCTASE YDJA-RELATED"/>
    <property type="match status" value="1"/>
</dbReference>
<dbReference type="EMBL" id="BAAAZC010000029">
    <property type="protein sequence ID" value="GAA3985504.1"/>
    <property type="molecule type" value="Genomic_DNA"/>
</dbReference>
<reference evidence="10" key="1">
    <citation type="journal article" date="2019" name="Int. J. Syst. Evol. Microbiol.">
        <title>The Global Catalogue of Microorganisms (GCM) 10K type strain sequencing project: providing services to taxonomists for standard genome sequencing and annotation.</title>
        <authorList>
            <consortium name="The Broad Institute Genomics Platform"/>
            <consortium name="The Broad Institute Genome Sequencing Center for Infectious Disease"/>
            <person name="Wu L."/>
            <person name="Ma J."/>
        </authorList>
    </citation>
    <scope>NUCLEOTIDE SEQUENCE [LARGE SCALE GENOMIC DNA]</scope>
    <source>
        <strain evidence="10">JCM 16601</strain>
    </source>
</reference>
<name>A0ABP7QNE4_9SPHI</name>
<accession>A0ABP7QNE4</accession>
<dbReference type="SUPFAM" id="SSF55469">
    <property type="entry name" value="FMN-dependent nitroreductase-like"/>
    <property type="match status" value="1"/>
</dbReference>
<dbReference type="CDD" id="cd02135">
    <property type="entry name" value="YdjA-like"/>
    <property type="match status" value="1"/>
</dbReference>
<comment type="cofactor">
    <cofactor evidence="1">
        <name>FMN</name>
        <dbReference type="ChEBI" id="CHEBI:58210"/>
    </cofactor>
</comment>
<sequence length="193" mass="21610">MDSTSFATISNIIQTRRTIKPNMMNGQKAPNSHIAALLELADWAPTHGFTEPWRFVVYENPAEFCQQHANLYKQNTSAEDFNETVYGNLQHQGDKASHVIIAIMQRGDLPKIPAFEEMASVSTAVQNILLGATALTMASYWGTGGAILKPAMKEFLQLREEDQVMGVLYLGYADEHPEGKRTIPLETKIKWIK</sequence>
<dbReference type="InterPro" id="IPR000415">
    <property type="entry name" value="Nitroreductase-like"/>
</dbReference>
<comment type="caution">
    <text evidence="9">The sequence shown here is derived from an EMBL/GenBank/DDBJ whole genome shotgun (WGS) entry which is preliminary data.</text>
</comment>
<keyword evidence="6" id="KW-0560">Oxidoreductase</keyword>
<evidence type="ECO:0000256" key="1">
    <source>
        <dbReference type="ARBA" id="ARBA00001917"/>
    </source>
</evidence>
<dbReference type="Pfam" id="PF00881">
    <property type="entry name" value="Nitroreductase"/>
    <property type="match status" value="1"/>
</dbReference>
<keyword evidence="7" id="KW-0520">NAD</keyword>
<keyword evidence="4" id="KW-0288">FMN</keyword>
<protein>
    <recommendedName>
        <fullName evidence="8">Nitroreductase domain-containing protein</fullName>
    </recommendedName>
</protein>
<keyword evidence="10" id="KW-1185">Reference proteome</keyword>
<gene>
    <name evidence="9" type="ORF">GCM10022210_42070</name>
</gene>
<evidence type="ECO:0000256" key="4">
    <source>
        <dbReference type="ARBA" id="ARBA00022643"/>
    </source>
</evidence>
<evidence type="ECO:0000313" key="10">
    <source>
        <dbReference type="Proteomes" id="UP001500742"/>
    </source>
</evidence>
<dbReference type="Gene3D" id="3.40.109.10">
    <property type="entry name" value="NADH Oxidase"/>
    <property type="match status" value="1"/>
</dbReference>
<evidence type="ECO:0000256" key="2">
    <source>
        <dbReference type="ARBA" id="ARBA00007118"/>
    </source>
</evidence>
<dbReference type="InterPro" id="IPR052530">
    <property type="entry name" value="NAD(P)H_nitroreductase"/>
</dbReference>
<keyword evidence="3" id="KW-0285">Flavoprotein</keyword>
<keyword evidence="5" id="KW-0521">NADP</keyword>
<dbReference type="RefSeq" id="WP_259089224.1">
    <property type="nucleotide sequence ID" value="NZ_BAAAZC010000029.1"/>
</dbReference>
<proteinExistence type="inferred from homology"/>
<feature type="domain" description="Nitroreductase" evidence="8">
    <location>
        <begin position="13"/>
        <end position="172"/>
    </location>
</feature>
<evidence type="ECO:0000256" key="5">
    <source>
        <dbReference type="ARBA" id="ARBA00022857"/>
    </source>
</evidence>
<dbReference type="InterPro" id="IPR026021">
    <property type="entry name" value="YdjA-like"/>
</dbReference>
<evidence type="ECO:0000313" key="9">
    <source>
        <dbReference type="EMBL" id="GAA3985504.1"/>
    </source>
</evidence>
<evidence type="ECO:0000256" key="7">
    <source>
        <dbReference type="ARBA" id="ARBA00023027"/>
    </source>
</evidence>
<dbReference type="InterPro" id="IPR029479">
    <property type="entry name" value="Nitroreductase"/>
</dbReference>
<comment type="similarity">
    <text evidence="2">Belongs to the nitroreductase family.</text>
</comment>
<organism evidence="9 10">
    <name type="scientific">Mucilaginibacter dorajii</name>
    <dbReference type="NCBI Taxonomy" id="692994"/>
    <lineage>
        <taxon>Bacteria</taxon>
        <taxon>Pseudomonadati</taxon>
        <taxon>Bacteroidota</taxon>
        <taxon>Sphingobacteriia</taxon>
        <taxon>Sphingobacteriales</taxon>
        <taxon>Sphingobacteriaceae</taxon>
        <taxon>Mucilaginibacter</taxon>
    </lineage>
</organism>
<evidence type="ECO:0000259" key="8">
    <source>
        <dbReference type="Pfam" id="PF00881"/>
    </source>
</evidence>
<evidence type="ECO:0000256" key="3">
    <source>
        <dbReference type="ARBA" id="ARBA00022630"/>
    </source>
</evidence>
<dbReference type="Proteomes" id="UP001500742">
    <property type="component" value="Unassembled WGS sequence"/>
</dbReference>
<dbReference type="PANTHER" id="PTHR43821">
    <property type="entry name" value="NAD(P)H NITROREDUCTASE YDJA-RELATED"/>
    <property type="match status" value="1"/>
</dbReference>